<gene>
    <name evidence="12" type="primary">ADAM2</name>
</gene>
<feature type="domain" description="Disintegrin" evidence="10">
    <location>
        <begin position="392"/>
        <end position="480"/>
    </location>
</feature>
<dbReference type="GO" id="GO:0006508">
    <property type="term" value="P:proteolysis"/>
    <property type="evidence" value="ECO:0000318"/>
    <property type="project" value="GO_Central"/>
</dbReference>
<dbReference type="SUPFAM" id="SSF55486">
    <property type="entry name" value="Metalloproteases ('zincins'), catalytic domain"/>
    <property type="match status" value="1"/>
</dbReference>
<sequence length="764" mass="84982">MSGLWALLATGLLAGPLAGLGFQRTFLSVTVPVKIPTTSNEDLDPEYASYMITIEGKPYTIHLKQKIFVPHDFRIYSYNKEGFLNSVTSHVKNLCFYQGYITGFPKSTVTLSICSGLRGLLQFENISYGIEPLVSAAGFEHMVYPININSTAVPFLSHNKMYIETKGLSDIQTDIKAKSDHSKSFPLYLEIHVIVEKNLYEYLGSGTTIITQKIAQVFGLVSRMFSSFNVTIVLSSLELWTDENKISTTGEVDAVLHRFLNWKDSYLVLRQLDMAYLLVYRNTSDYLGATFPGKMCERKYAGGVAIFPKEISLEAFSVVIAQLLGLSMGITYDDVSKCHCSSAVCVMNPEAVLISGVKVFSSCSYGAFESFILKTKGECLQNQPHLDPSYRAPICGNSVMETGEECDCGPPTVCKDNKCCNAATCRLQPGAKCSLGQCCSGCQFIKKGTICRQQLDQDCDVPEYCNGSSAFCQPDLFVQDGRPCRSRTAFCYKGKCPSPDNQCRSIFGKDVENGAFPCYEELNSKTDRSGSCGRTKTGYKLCQWKDLRCGKIICKYKSSKPFFQTQATVIYVSVNGHVCITLDYRLHYQKQDPIWVYDGSLCGFKQICLNRECVDVSVLGFDCYLKCNGHGICNSRKNCHCDPGWLPPDCKTQGPGVGGSIDSGLLSVSDKLLVERYSNNIWSNWMLLIILPLVMLLVMIIIPVIKYSGLTIRTHAVESQSDDLKPELQKTLENGWALYSTGNLGFCFIDQTLYELELYGIFLF</sequence>
<evidence type="ECO:0000256" key="5">
    <source>
        <dbReference type="ARBA" id="ARBA00023136"/>
    </source>
</evidence>
<evidence type="ECO:0000256" key="7">
    <source>
        <dbReference type="PROSITE-ProRule" id="PRU00276"/>
    </source>
</evidence>
<dbReference type="Proteomes" id="UP000002279">
    <property type="component" value="Chromosome 5"/>
</dbReference>
<dbReference type="FunFam" id="4.10.70.10:FF:000001">
    <property type="entry name" value="Disintegrin and metalloproteinase domain-containing protein 22"/>
    <property type="match status" value="1"/>
</dbReference>
<dbReference type="RefSeq" id="XP_028921947.1">
    <property type="nucleotide sequence ID" value="XM_029066114.2"/>
</dbReference>
<reference evidence="12 13" key="1">
    <citation type="journal article" date="2008" name="Nature">
        <title>Genome analysis of the platypus reveals unique signatures of evolution.</title>
        <authorList>
            <person name="Warren W.C."/>
            <person name="Hillier L.W."/>
            <person name="Marshall Graves J.A."/>
            <person name="Birney E."/>
            <person name="Ponting C.P."/>
            <person name="Grutzner F."/>
            <person name="Belov K."/>
            <person name="Miller W."/>
            <person name="Clarke L."/>
            <person name="Chinwalla A.T."/>
            <person name="Yang S.P."/>
            <person name="Heger A."/>
            <person name="Locke D.P."/>
            <person name="Miethke P."/>
            <person name="Waters P.D."/>
            <person name="Veyrunes F."/>
            <person name="Fulton L."/>
            <person name="Fulton B."/>
            <person name="Graves T."/>
            <person name="Wallis J."/>
            <person name="Puente X.S."/>
            <person name="Lopez-Otin C."/>
            <person name="Ordonez G.R."/>
            <person name="Eichler E.E."/>
            <person name="Chen L."/>
            <person name="Cheng Z."/>
            <person name="Deakin J.E."/>
            <person name="Alsop A."/>
            <person name="Thompson K."/>
            <person name="Kirby P."/>
            <person name="Papenfuss A.T."/>
            <person name="Wakefield M.J."/>
            <person name="Olender T."/>
            <person name="Lancet D."/>
            <person name="Huttley G.A."/>
            <person name="Smit A.F."/>
            <person name="Pask A."/>
            <person name="Temple-Smith P."/>
            <person name="Batzer M.A."/>
            <person name="Walker J.A."/>
            <person name="Konkel M.K."/>
            <person name="Harris R.S."/>
            <person name="Whittington C.M."/>
            <person name="Wong E.S."/>
            <person name="Gemmell N.J."/>
            <person name="Buschiazzo E."/>
            <person name="Vargas Jentzsch I.M."/>
            <person name="Merkel A."/>
            <person name="Schmitz J."/>
            <person name="Zemann A."/>
            <person name="Churakov G."/>
            <person name="Kriegs J.O."/>
            <person name="Brosius J."/>
            <person name="Murchison E.P."/>
            <person name="Sachidanandam R."/>
            <person name="Smith C."/>
            <person name="Hannon G.J."/>
            <person name="Tsend-Ayush E."/>
            <person name="McMillan D."/>
            <person name="Attenborough R."/>
            <person name="Rens W."/>
            <person name="Ferguson-Smith M."/>
            <person name="Lefevre C.M."/>
            <person name="Sharp J.A."/>
            <person name="Nicholas K.R."/>
            <person name="Ray D.A."/>
            <person name="Kube M."/>
            <person name="Reinhardt R."/>
            <person name="Pringle T.H."/>
            <person name="Taylor J."/>
            <person name="Jones R.C."/>
            <person name="Nixon B."/>
            <person name="Dacheux J.L."/>
            <person name="Niwa H."/>
            <person name="Sekita Y."/>
            <person name="Huang X."/>
            <person name="Stark A."/>
            <person name="Kheradpour P."/>
            <person name="Kellis M."/>
            <person name="Flicek P."/>
            <person name="Chen Y."/>
            <person name="Webber C."/>
            <person name="Hardison R."/>
            <person name="Nelson J."/>
            <person name="Hallsworth-Pepin K."/>
            <person name="Delehaunty K."/>
            <person name="Markovic C."/>
            <person name="Minx P."/>
            <person name="Feng Y."/>
            <person name="Kremitzki C."/>
            <person name="Mitreva M."/>
            <person name="Glasscock J."/>
            <person name="Wylie T."/>
            <person name="Wohldmann P."/>
            <person name="Thiru P."/>
            <person name="Nhan M.N."/>
            <person name="Pohl C.S."/>
            <person name="Smith S.M."/>
            <person name="Hou S."/>
            <person name="Nefedov M."/>
            <person name="de Jong P.J."/>
            <person name="Renfree M.B."/>
            <person name="Mardis E.R."/>
            <person name="Wilson R.K."/>
        </authorList>
    </citation>
    <scope>NUCLEOTIDE SEQUENCE [LARGE SCALE GENOMIC DNA]</scope>
    <source>
        <strain evidence="12 13">Glennie</strain>
    </source>
</reference>
<feature type="transmembrane region" description="Helical" evidence="8">
    <location>
        <begin position="685"/>
        <end position="705"/>
    </location>
</feature>
<evidence type="ECO:0000256" key="1">
    <source>
        <dbReference type="ARBA" id="ARBA00004167"/>
    </source>
</evidence>
<feature type="domain" description="Peptidase M12B" evidence="11">
    <location>
        <begin position="187"/>
        <end position="384"/>
    </location>
</feature>
<dbReference type="PANTHER" id="PTHR11905:SF252">
    <property type="entry name" value="ADAM METALLOPEPTIDASE DOMAIN 2"/>
    <property type="match status" value="1"/>
</dbReference>
<dbReference type="AlphaFoldDB" id="F6X1B5"/>
<dbReference type="GO" id="GO:0007339">
    <property type="term" value="P:binding of sperm to zona pellucida"/>
    <property type="evidence" value="ECO:0000318"/>
    <property type="project" value="GO_Central"/>
</dbReference>
<feature type="signal peptide" evidence="9">
    <location>
        <begin position="1"/>
        <end position="19"/>
    </location>
</feature>
<dbReference type="STRING" id="9258.ENSOANP00000000496"/>
<dbReference type="Pfam" id="PF07974">
    <property type="entry name" value="EGF_2"/>
    <property type="match status" value="1"/>
</dbReference>
<comment type="subcellular location">
    <subcellularLocation>
        <location evidence="1">Membrane</location>
        <topology evidence="1">Single-pass membrane protein</topology>
    </subcellularLocation>
</comment>
<dbReference type="InterPro" id="IPR002870">
    <property type="entry name" value="Peptidase_M12B_N"/>
</dbReference>
<dbReference type="OMA" id="XYRENIN"/>
<dbReference type="eggNOG" id="KOG3607">
    <property type="taxonomic scope" value="Eukaryota"/>
</dbReference>
<dbReference type="InterPro" id="IPR001590">
    <property type="entry name" value="Peptidase_M12B"/>
</dbReference>
<protein>
    <submittedName>
        <fullName evidence="12">ADAM metallopeptidase domain 2</fullName>
    </submittedName>
</protein>
<evidence type="ECO:0000256" key="8">
    <source>
        <dbReference type="SAM" id="Phobius"/>
    </source>
</evidence>
<evidence type="ECO:0000256" key="6">
    <source>
        <dbReference type="ARBA" id="ARBA00023157"/>
    </source>
</evidence>
<dbReference type="GO" id="GO:0004222">
    <property type="term" value="F:metalloendopeptidase activity"/>
    <property type="evidence" value="ECO:0000318"/>
    <property type="project" value="GO_Central"/>
</dbReference>
<dbReference type="InterPro" id="IPR001762">
    <property type="entry name" value="Disintegrin_dom"/>
</dbReference>
<evidence type="ECO:0000313" key="13">
    <source>
        <dbReference type="Proteomes" id="UP000002279"/>
    </source>
</evidence>
<name>F6X1B5_ORNAN</name>
<dbReference type="SMART" id="SM00050">
    <property type="entry name" value="DISIN"/>
    <property type="match status" value="1"/>
</dbReference>
<keyword evidence="3 8" id="KW-0812">Transmembrane</keyword>
<organism evidence="12 13">
    <name type="scientific">Ornithorhynchus anatinus</name>
    <name type="common">Duckbill platypus</name>
    <dbReference type="NCBI Taxonomy" id="9258"/>
    <lineage>
        <taxon>Eukaryota</taxon>
        <taxon>Metazoa</taxon>
        <taxon>Chordata</taxon>
        <taxon>Craniata</taxon>
        <taxon>Vertebrata</taxon>
        <taxon>Euteleostomi</taxon>
        <taxon>Mammalia</taxon>
        <taxon>Monotremata</taxon>
        <taxon>Ornithorhynchidae</taxon>
        <taxon>Ornithorhynchus</taxon>
    </lineage>
</organism>
<dbReference type="PROSITE" id="PS50215">
    <property type="entry name" value="ADAM_MEPRO"/>
    <property type="match status" value="1"/>
</dbReference>
<keyword evidence="9" id="KW-0732">Signal</keyword>
<keyword evidence="2" id="KW-0245">EGF-like domain</keyword>
<dbReference type="InterPro" id="IPR000742">
    <property type="entry name" value="EGF"/>
</dbReference>
<dbReference type="PROSITE" id="PS01186">
    <property type="entry name" value="EGF_2"/>
    <property type="match status" value="1"/>
</dbReference>
<dbReference type="FunCoup" id="F6X1B5">
    <property type="interactions" value="24"/>
</dbReference>
<keyword evidence="6 7" id="KW-1015">Disulfide bond</keyword>
<dbReference type="GO" id="GO:0007155">
    <property type="term" value="P:cell adhesion"/>
    <property type="evidence" value="ECO:0000318"/>
    <property type="project" value="GO_Central"/>
</dbReference>
<evidence type="ECO:0000259" key="11">
    <source>
        <dbReference type="PROSITE" id="PS50215"/>
    </source>
</evidence>
<dbReference type="CTD" id="2515"/>
<dbReference type="GeneTree" id="ENSGT00940000161961"/>
<dbReference type="Pfam" id="PF01562">
    <property type="entry name" value="Pep_M12B_propep"/>
    <property type="match status" value="1"/>
</dbReference>
<evidence type="ECO:0000256" key="4">
    <source>
        <dbReference type="ARBA" id="ARBA00022989"/>
    </source>
</evidence>
<keyword evidence="13" id="KW-1185">Reference proteome</keyword>
<dbReference type="Pfam" id="PF01421">
    <property type="entry name" value="Reprolysin"/>
    <property type="match status" value="1"/>
</dbReference>
<comment type="caution">
    <text evidence="7">Lacks conserved residue(s) required for the propagation of feature annotation.</text>
</comment>
<dbReference type="InParanoid" id="F6X1B5"/>
<feature type="chain" id="PRO_5027579850" evidence="9">
    <location>
        <begin position="20"/>
        <end position="764"/>
    </location>
</feature>
<dbReference type="InterPro" id="IPR034027">
    <property type="entry name" value="Reprolysin_adamalysin"/>
</dbReference>
<evidence type="ECO:0000256" key="3">
    <source>
        <dbReference type="ARBA" id="ARBA00022692"/>
    </source>
</evidence>
<dbReference type="InterPro" id="IPR013111">
    <property type="entry name" value="EGF_extracell"/>
</dbReference>
<keyword evidence="5 8" id="KW-0472">Membrane</keyword>
<dbReference type="GeneID" id="100087278"/>
<accession>F6X1B5</accession>
<dbReference type="InterPro" id="IPR024079">
    <property type="entry name" value="MetalloPept_cat_dom_sf"/>
</dbReference>
<dbReference type="InterPro" id="IPR036436">
    <property type="entry name" value="Disintegrin_dom_sf"/>
</dbReference>
<feature type="disulfide bond" evidence="7">
    <location>
        <begin position="340"/>
        <end position="345"/>
    </location>
</feature>
<dbReference type="GO" id="GO:0008584">
    <property type="term" value="P:male gonad development"/>
    <property type="evidence" value="ECO:0000318"/>
    <property type="project" value="GO_Central"/>
</dbReference>
<reference evidence="12" key="3">
    <citation type="submission" date="2025-09" db="UniProtKB">
        <authorList>
            <consortium name="Ensembl"/>
        </authorList>
    </citation>
    <scope>IDENTIFICATION</scope>
    <source>
        <strain evidence="12">Glennie</strain>
    </source>
</reference>
<dbReference type="Pfam" id="PF08516">
    <property type="entry name" value="ADAM_CR"/>
    <property type="match status" value="1"/>
</dbReference>
<reference evidence="12" key="2">
    <citation type="submission" date="2025-08" db="UniProtKB">
        <authorList>
            <consortium name="Ensembl"/>
        </authorList>
    </citation>
    <scope>IDENTIFICATION</scope>
    <source>
        <strain evidence="12">Glennie</strain>
    </source>
</reference>
<dbReference type="GO" id="GO:0005886">
    <property type="term" value="C:plasma membrane"/>
    <property type="evidence" value="ECO:0000318"/>
    <property type="project" value="GO_Central"/>
</dbReference>
<dbReference type="Ensembl" id="ENSOANT00000000496.3">
    <property type="protein sequence ID" value="ENSOANP00000000496.3"/>
    <property type="gene ID" value="ENSOANG00000000291.4"/>
</dbReference>
<keyword evidence="4 8" id="KW-1133">Transmembrane helix</keyword>
<dbReference type="Pfam" id="PF00200">
    <property type="entry name" value="Disintegrin"/>
    <property type="match status" value="1"/>
</dbReference>
<dbReference type="Bgee" id="ENSOANG00000000291">
    <property type="expression patterns" value="Expressed in testis"/>
</dbReference>
<dbReference type="Gene3D" id="4.10.70.10">
    <property type="entry name" value="Disintegrin domain"/>
    <property type="match status" value="1"/>
</dbReference>
<evidence type="ECO:0000256" key="9">
    <source>
        <dbReference type="SAM" id="SignalP"/>
    </source>
</evidence>
<dbReference type="SMART" id="SM00608">
    <property type="entry name" value="ACR"/>
    <property type="match status" value="1"/>
</dbReference>
<dbReference type="Gene3D" id="3.40.390.10">
    <property type="entry name" value="Collagenase (Catalytic Domain)"/>
    <property type="match status" value="1"/>
</dbReference>
<evidence type="ECO:0000256" key="2">
    <source>
        <dbReference type="ARBA" id="ARBA00022536"/>
    </source>
</evidence>
<evidence type="ECO:0000259" key="10">
    <source>
        <dbReference type="PROSITE" id="PS50214"/>
    </source>
</evidence>
<dbReference type="CDD" id="cd04269">
    <property type="entry name" value="ZnMc_adamalysin_II_like"/>
    <property type="match status" value="1"/>
</dbReference>
<dbReference type="PROSITE" id="PS50214">
    <property type="entry name" value="DISINTEGRIN_2"/>
    <property type="match status" value="1"/>
</dbReference>
<proteinExistence type="predicted"/>
<dbReference type="SUPFAM" id="SSF57552">
    <property type="entry name" value="Blood coagulation inhibitor (disintegrin)"/>
    <property type="match status" value="1"/>
</dbReference>
<dbReference type="Gene3D" id="2.60.120.260">
    <property type="entry name" value="Galactose-binding domain-like"/>
    <property type="match status" value="1"/>
</dbReference>
<dbReference type="InterPro" id="IPR006586">
    <property type="entry name" value="ADAM_Cys-rich"/>
</dbReference>
<evidence type="ECO:0000313" key="12">
    <source>
        <dbReference type="Ensembl" id="ENSOANP00000000496.3"/>
    </source>
</evidence>
<dbReference type="PANTHER" id="PTHR11905">
    <property type="entry name" value="ADAM A DISINTEGRIN AND METALLOPROTEASE DOMAIN"/>
    <property type="match status" value="1"/>
</dbReference>